<dbReference type="Gene3D" id="1.10.238.160">
    <property type="match status" value="1"/>
</dbReference>
<evidence type="ECO:0000256" key="1">
    <source>
        <dbReference type="SAM" id="MobiDB-lite"/>
    </source>
</evidence>
<dbReference type="RefSeq" id="WP_341743132.1">
    <property type="nucleotide sequence ID" value="NZ_CP151406.1"/>
</dbReference>
<feature type="region of interest" description="Disordered" evidence="1">
    <location>
        <begin position="58"/>
        <end position="78"/>
    </location>
</feature>
<dbReference type="InterPro" id="IPR052931">
    <property type="entry name" value="Prophage_regulatory_activator"/>
</dbReference>
<sequence length="88" mass="10223">MKRAIRREELREIVPLADSTIYELEKKGDFPARFYLTPRTVAWDLDEVQDWLAKRKAAGAELQGDEHKPDVRQRKARPVKQALHVVNG</sequence>
<dbReference type="EMBL" id="CP151406">
    <property type="protein sequence ID" value="WZJ20361.1"/>
    <property type="molecule type" value="Genomic_DNA"/>
</dbReference>
<dbReference type="PANTHER" id="PTHR36154:SF1">
    <property type="entry name" value="DNA-BINDING TRANSCRIPTIONAL ACTIVATOR ALPA"/>
    <property type="match status" value="1"/>
</dbReference>
<protein>
    <submittedName>
        <fullName evidence="2">AlpA family phage regulatory protein</fullName>
    </submittedName>
</protein>
<gene>
    <name evidence="2" type="ORF">AADV58_10380</name>
</gene>
<dbReference type="PANTHER" id="PTHR36154">
    <property type="entry name" value="DNA-BINDING TRANSCRIPTIONAL ACTIVATOR ALPA"/>
    <property type="match status" value="1"/>
</dbReference>
<organism evidence="2 3">
    <name type="scientific">Azonexus hydrophilus</name>
    <dbReference type="NCBI Taxonomy" id="418702"/>
    <lineage>
        <taxon>Bacteria</taxon>
        <taxon>Pseudomonadati</taxon>
        <taxon>Pseudomonadota</taxon>
        <taxon>Betaproteobacteria</taxon>
        <taxon>Rhodocyclales</taxon>
        <taxon>Azonexaceae</taxon>
        <taxon>Azonexus</taxon>
    </lineage>
</organism>
<evidence type="ECO:0000313" key="2">
    <source>
        <dbReference type="EMBL" id="WZJ20361.1"/>
    </source>
</evidence>
<dbReference type="Pfam" id="PF05930">
    <property type="entry name" value="Phage_AlpA"/>
    <property type="match status" value="1"/>
</dbReference>
<reference evidence="2 3" key="1">
    <citation type="submission" date="2024-04" db="EMBL/GenBank/DDBJ databases">
        <title>Dissimilatory iodate-reducing microorganisms contribute to the enrichment of iodine in groundwater.</title>
        <authorList>
            <person name="Jiang Z."/>
        </authorList>
    </citation>
    <scope>NUCLEOTIDE SEQUENCE [LARGE SCALE GENOMIC DNA]</scope>
    <source>
        <strain evidence="2 3">NCP973</strain>
    </source>
</reference>
<accession>A0ABZ2XGG4</accession>
<name>A0ABZ2XGG4_9RHOO</name>
<proteinExistence type="predicted"/>
<feature type="compositionally biased region" description="Basic and acidic residues" evidence="1">
    <location>
        <begin position="64"/>
        <end position="73"/>
    </location>
</feature>
<evidence type="ECO:0000313" key="3">
    <source>
        <dbReference type="Proteomes" id="UP001479520"/>
    </source>
</evidence>
<keyword evidence="3" id="KW-1185">Reference proteome</keyword>
<dbReference type="InterPro" id="IPR010260">
    <property type="entry name" value="AlpA"/>
</dbReference>
<dbReference type="Proteomes" id="UP001479520">
    <property type="component" value="Chromosome"/>
</dbReference>